<dbReference type="EMBL" id="FRDF01000003">
    <property type="protein sequence ID" value="SHN51621.1"/>
    <property type="molecule type" value="Genomic_DNA"/>
</dbReference>
<dbReference type="AlphaFoldDB" id="A0A1M7RZJ1"/>
<protein>
    <submittedName>
        <fullName evidence="2">Uncharacterized protein</fullName>
    </submittedName>
</protein>
<keyword evidence="1" id="KW-0472">Membrane</keyword>
<dbReference type="STRING" id="198312.SAMN02745193_00689"/>
<feature type="transmembrane region" description="Helical" evidence="1">
    <location>
        <begin position="31"/>
        <end position="53"/>
    </location>
</feature>
<keyword evidence="1" id="KW-0812">Transmembrane</keyword>
<organism evidence="2 3">
    <name type="scientific">Erythrobacter sanguineus</name>
    <dbReference type="NCBI Taxonomy" id="198312"/>
    <lineage>
        <taxon>Bacteria</taxon>
        <taxon>Pseudomonadati</taxon>
        <taxon>Pseudomonadota</taxon>
        <taxon>Alphaproteobacteria</taxon>
        <taxon>Sphingomonadales</taxon>
        <taxon>Erythrobacteraceae</taxon>
        <taxon>Erythrobacter/Porphyrobacter group</taxon>
        <taxon>Erythrobacter</taxon>
    </lineage>
</organism>
<gene>
    <name evidence="2" type="ORF">SAMN02745193_00689</name>
</gene>
<evidence type="ECO:0000313" key="3">
    <source>
        <dbReference type="Proteomes" id="UP000184391"/>
    </source>
</evidence>
<evidence type="ECO:0000256" key="1">
    <source>
        <dbReference type="SAM" id="Phobius"/>
    </source>
</evidence>
<keyword evidence="3" id="KW-1185">Reference proteome</keyword>
<accession>A0A1M7RZJ1</accession>
<evidence type="ECO:0000313" key="2">
    <source>
        <dbReference type="EMBL" id="SHN51621.1"/>
    </source>
</evidence>
<dbReference type="RefSeq" id="WP_086616510.1">
    <property type="nucleotide sequence ID" value="NZ_FRDF01000003.1"/>
</dbReference>
<proteinExistence type="predicted"/>
<sequence length="87" mass="9594">MEWLFASGHAADLILGVLVIEAAWLRLGRGWGWGAMVRLLGPAALIVLGLRAALTGMDWWWIALPLALSLPLHLMDLRVRLAARADR</sequence>
<feature type="transmembrane region" description="Helical" evidence="1">
    <location>
        <begin position="6"/>
        <end position="24"/>
    </location>
</feature>
<reference evidence="3" key="1">
    <citation type="submission" date="2016-12" db="EMBL/GenBank/DDBJ databases">
        <authorList>
            <person name="Varghese N."/>
            <person name="Submissions S."/>
        </authorList>
    </citation>
    <scope>NUCLEOTIDE SEQUENCE [LARGE SCALE GENOMIC DNA]</scope>
    <source>
        <strain evidence="3">DSM 11032</strain>
    </source>
</reference>
<keyword evidence="1" id="KW-1133">Transmembrane helix</keyword>
<name>A0A1M7RZJ1_9SPHN</name>
<dbReference type="Proteomes" id="UP000184391">
    <property type="component" value="Unassembled WGS sequence"/>
</dbReference>